<feature type="transmembrane region" description="Helical" evidence="6">
    <location>
        <begin position="240"/>
        <end position="262"/>
    </location>
</feature>
<protein>
    <recommendedName>
        <fullName evidence="9">Lysylphosphatidylglycerol synthase TM region</fullName>
    </recommendedName>
</protein>
<keyword evidence="3 6" id="KW-0812">Transmembrane</keyword>
<feature type="transmembrane region" description="Helical" evidence="6">
    <location>
        <begin position="205"/>
        <end position="228"/>
    </location>
</feature>
<dbReference type="Pfam" id="PF03706">
    <property type="entry name" value="LPG_synthase_TM"/>
    <property type="match status" value="1"/>
</dbReference>
<organism evidence="7 8">
    <name type="scientific">Prosthecobacter dejongeii</name>
    <dbReference type="NCBI Taxonomy" id="48465"/>
    <lineage>
        <taxon>Bacteria</taxon>
        <taxon>Pseudomonadati</taxon>
        <taxon>Verrucomicrobiota</taxon>
        <taxon>Verrucomicrobiia</taxon>
        <taxon>Verrucomicrobiales</taxon>
        <taxon>Verrucomicrobiaceae</taxon>
        <taxon>Prosthecobacter</taxon>
    </lineage>
</organism>
<keyword evidence="2" id="KW-1003">Cell membrane</keyword>
<comment type="caution">
    <text evidence="7">The sequence shown here is derived from an EMBL/GenBank/DDBJ whole genome shotgun (WGS) entry which is preliminary data.</text>
</comment>
<dbReference type="AlphaFoldDB" id="A0A7W7YKP1"/>
<dbReference type="EMBL" id="JACHIF010000003">
    <property type="protein sequence ID" value="MBB5037869.1"/>
    <property type="molecule type" value="Genomic_DNA"/>
</dbReference>
<dbReference type="PANTHER" id="PTHR40277:SF1">
    <property type="entry name" value="BLL5419 PROTEIN"/>
    <property type="match status" value="1"/>
</dbReference>
<evidence type="ECO:0000256" key="5">
    <source>
        <dbReference type="ARBA" id="ARBA00023136"/>
    </source>
</evidence>
<gene>
    <name evidence="7" type="ORF">HNQ64_002118</name>
</gene>
<feature type="transmembrane region" description="Helical" evidence="6">
    <location>
        <begin position="151"/>
        <end position="172"/>
    </location>
</feature>
<evidence type="ECO:0000256" key="6">
    <source>
        <dbReference type="SAM" id="Phobius"/>
    </source>
</evidence>
<keyword evidence="8" id="KW-1185">Reference proteome</keyword>
<feature type="transmembrane region" description="Helical" evidence="6">
    <location>
        <begin position="7"/>
        <end position="23"/>
    </location>
</feature>
<keyword evidence="5 6" id="KW-0472">Membrane</keyword>
<dbReference type="GO" id="GO:0005886">
    <property type="term" value="C:plasma membrane"/>
    <property type="evidence" value="ECO:0007669"/>
    <property type="project" value="UniProtKB-SubCell"/>
</dbReference>
<evidence type="ECO:0000313" key="8">
    <source>
        <dbReference type="Proteomes" id="UP000534294"/>
    </source>
</evidence>
<feature type="transmembrane region" description="Helical" evidence="6">
    <location>
        <begin position="43"/>
        <end position="66"/>
    </location>
</feature>
<feature type="transmembrane region" description="Helical" evidence="6">
    <location>
        <begin position="116"/>
        <end position="139"/>
    </location>
</feature>
<evidence type="ECO:0000256" key="2">
    <source>
        <dbReference type="ARBA" id="ARBA00022475"/>
    </source>
</evidence>
<reference evidence="7 8" key="1">
    <citation type="submission" date="2020-08" db="EMBL/GenBank/DDBJ databases">
        <title>Genomic Encyclopedia of Type Strains, Phase IV (KMG-IV): sequencing the most valuable type-strain genomes for metagenomic binning, comparative biology and taxonomic classification.</title>
        <authorList>
            <person name="Goeker M."/>
        </authorList>
    </citation>
    <scope>NUCLEOTIDE SEQUENCE [LARGE SCALE GENOMIC DNA]</scope>
    <source>
        <strain evidence="7 8">DSM 12251</strain>
    </source>
</reference>
<dbReference type="PANTHER" id="PTHR40277">
    <property type="entry name" value="BLL5419 PROTEIN"/>
    <property type="match status" value="1"/>
</dbReference>
<proteinExistence type="predicted"/>
<keyword evidence="4 6" id="KW-1133">Transmembrane helix</keyword>
<dbReference type="Proteomes" id="UP000534294">
    <property type="component" value="Unassembled WGS sequence"/>
</dbReference>
<evidence type="ECO:0000256" key="1">
    <source>
        <dbReference type="ARBA" id="ARBA00004651"/>
    </source>
</evidence>
<evidence type="ECO:0000256" key="3">
    <source>
        <dbReference type="ARBA" id="ARBA00022692"/>
    </source>
</evidence>
<evidence type="ECO:0000256" key="4">
    <source>
        <dbReference type="ARBA" id="ARBA00022989"/>
    </source>
</evidence>
<comment type="subcellular location">
    <subcellularLocation>
        <location evidence="1">Cell membrane</location>
        <topology evidence="1">Multi-pass membrane protein</topology>
    </subcellularLocation>
</comment>
<dbReference type="InterPro" id="IPR022791">
    <property type="entry name" value="L-PG_synthase/AglD"/>
</dbReference>
<feature type="transmembrane region" description="Helical" evidence="6">
    <location>
        <begin position="282"/>
        <end position="306"/>
    </location>
</feature>
<dbReference type="RefSeq" id="WP_184208140.1">
    <property type="nucleotide sequence ID" value="NZ_JACHIF010000003.1"/>
</dbReference>
<evidence type="ECO:0008006" key="9">
    <source>
        <dbReference type="Google" id="ProtNLM"/>
    </source>
</evidence>
<evidence type="ECO:0000313" key="7">
    <source>
        <dbReference type="EMBL" id="MBB5037869.1"/>
    </source>
</evidence>
<accession>A0A7W7YKP1</accession>
<name>A0A7W7YKP1_9BACT</name>
<sequence>MRIRHLFLLLRAALALGLMWWVLRRLRLEGAGELSWSSLDFRWLALAFLLGGLSVPGWAGRWWWFLRVYGLKAHYGELLRLTLFADFFNLYFLGPIGADGIRLLLLSRTFPERRGAIVGSLILDHIGGLFGGVILYGLFSRQAGLPENVLATTDMALLAFTGLSFLGLGVIMEPWLQRLFTRIPGLRWLSAKAAPIYAGTFRHPWLFSGFAVSALGTACAYAAYWAAARALGTNVSLPQLLGLMPVVDAIASLPITLSGLGVREGLLVEWLGGQAGIGPAKALAASLLGFAALGLWGLIGGLWLAFWRRRHTTA</sequence>